<dbReference type="Proteomes" id="UP000069620">
    <property type="component" value="Unassembled WGS sequence"/>
</dbReference>
<reference evidence="3" key="2">
    <citation type="submission" date="2016-02" db="EMBL/GenBank/DDBJ databases">
        <title>Draft genome sequence of five rapidly growing Mycobacterium species.</title>
        <authorList>
            <person name="Katahira K."/>
            <person name="Gotou Y."/>
            <person name="Iida K."/>
            <person name="Ogura Y."/>
            <person name="Hayashi T."/>
        </authorList>
    </citation>
    <scope>NUCLEOTIDE SEQUENCE [LARGE SCALE GENOMIC DNA]</scope>
    <source>
        <strain evidence="3">JCM15654</strain>
    </source>
</reference>
<feature type="compositionally biased region" description="Gly residues" evidence="1">
    <location>
        <begin position="330"/>
        <end position="341"/>
    </location>
</feature>
<proteinExistence type="predicted"/>
<dbReference type="OrthoDB" id="4641652at2"/>
<organism evidence="2 3">
    <name type="scientific">Mycolicibacterium brisbanense</name>
    <dbReference type="NCBI Taxonomy" id="146020"/>
    <lineage>
        <taxon>Bacteria</taxon>
        <taxon>Bacillati</taxon>
        <taxon>Actinomycetota</taxon>
        <taxon>Actinomycetes</taxon>
        <taxon>Mycobacteriales</taxon>
        <taxon>Mycobacteriaceae</taxon>
        <taxon>Mycolicibacterium</taxon>
    </lineage>
</organism>
<evidence type="ECO:0000313" key="3">
    <source>
        <dbReference type="Proteomes" id="UP000069620"/>
    </source>
</evidence>
<evidence type="ECO:0000256" key="1">
    <source>
        <dbReference type="SAM" id="MobiDB-lite"/>
    </source>
</evidence>
<feature type="region of interest" description="Disordered" evidence="1">
    <location>
        <begin position="330"/>
        <end position="363"/>
    </location>
</feature>
<gene>
    <name evidence="2" type="ORF">RMCB_0989</name>
</gene>
<accession>A0A100VVX4</accession>
<dbReference type="STRING" id="146020.RMCB_0989"/>
<sequence>MGMPPDSSPYGSQTVTGPAWPNIDEEQLTAASASYQKLAANITGNIVPQQTNQLMKLNEVWQGTGATAASGEATTMIGHHEANGAQAEAIATQLTTMAAAVVQTKTAVNATAQQVQQEVEMLQALPIDNKQALIEGVIKMGLSQNIATVTAATSELASSLGTTANMPAVTTPPTAEAQQAAQKGGEQMMQMLGQLPQMLGQIPQMLGQVPQQLTQPLQQLTQPLQQLTQMFGSVGKGGTGSGPMPFSAFSTHPAAGGSGPSSGAGLMKAASLPGSGGGGAQTPLMGKLVGGTSPVSVATQPAMAGSNAFGGVAPVSAAGMGGGMGPMGAMGHRGSGGGGTTQGLSVPAPLDHELDDGDVDDDW</sequence>
<reference evidence="3" key="1">
    <citation type="journal article" date="2016" name="Genome Announc.">
        <title>Draft Genome Sequences of Five Rapidly Growing Mycobacterium Species, M. thermoresistibile, M. fortuitum subsp. acetamidolyticum, M. canariasense, M. brisbanense, and M. novocastrense.</title>
        <authorList>
            <person name="Katahira K."/>
            <person name="Ogura Y."/>
            <person name="Gotoh Y."/>
            <person name="Hayashi T."/>
        </authorList>
    </citation>
    <scope>NUCLEOTIDE SEQUENCE [LARGE SCALE GENOMIC DNA]</scope>
    <source>
        <strain evidence="3">JCM15654</strain>
    </source>
</reference>
<dbReference type="SUPFAM" id="SSF140459">
    <property type="entry name" value="PE/PPE dimer-like"/>
    <property type="match status" value="1"/>
</dbReference>
<dbReference type="AlphaFoldDB" id="A0A100VVX4"/>
<dbReference type="EMBL" id="BCSX01000011">
    <property type="protein sequence ID" value="GAS86893.1"/>
    <property type="molecule type" value="Genomic_DNA"/>
</dbReference>
<feature type="compositionally biased region" description="Acidic residues" evidence="1">
    <location>
        <begin position="353"/>
        <end position="363"/>
    </location>
</feature>
<name>A0A100VVX4_9MYCO</name>
<comment type="caution">
    <text evidence="2">The sequence shown here is derived from an EMBL/GenBank/DDBJ whole genome shotgun (WGS) entry which is preliminary data.</text>
</comment>
<dbReference type="RefSeq" id="WP_062827888.1">
    <property type="nucleotide sequence ID" value="NZ_BCSX01000011.1"/>
</dbReference>
<feature type="region of interest" description="Disordered" evidence="1">
    <location>
        <begin position="1"/>
        <end position="20"/>
    </location>
</feature>
<keyword evidence="3" id="KW-1185">Reference proteome</keyword>
<evidence type="ECO:0000313" key="2">
    <source>
        <dbReference type="EMBL" id="GAS86893.1"/>
    </source>
</evidence>
<protein>
    <submittedName>
        <fullName evidence="2">PPE family protein</fullName>
    </submittedName>
</protein>
<dbReference type="InterPro" id="IPR038332">
    <property type="entry name" value="PPE_sf"/>
</dbReference>